<evidence type="ECO:0000256" key="10">
    <source>
        <dbReference type="PIRNR" id="PIRNR000706"/>
    </source>
</evidence>
<dbReference type="CDD" id="cd05150">
    <property type="entry name" value="APH"/>
    <property type="match status" value="1"/>
</dbReference>
<evidence type="ECO:0000256" key="5">
    <source>
        <dbReference type="ARBA" id="ARBA00022741"/>
    </source>
</evidence>
<evidence type="ECO:0000313" key="15">
    <source>
        <dbReference type="Proteomes" id="UP000032748"/>
    </source>
</evidence>
<organism evidence="14 15">
    <name type="scientific">Pseudomonas chlororaphis</name>
    <dbReference type="NCBI Taxonomy" id="587753"/>
    <lineage>
        <taxon>Bacteria</taxon>
        <taxon>Pseudomonadati</taxon>
        <taxon>Pseudomonadota</taxon>
        <taxon>Gammaproteobacteria</taxon>
        <taxon>Pseudomonadales</taxon>
        <taxon>Pseudomonadaceae</taxon>
        <taxon>Pseudomonas</taxon>
    </lineage>
</organism>
<sequence>MPIPCELPSAIARFIGSNPLVADEVGESPADVYGFTRGNDRFFLKTCTALYAPTTYSVLREARVLQWLDGRLKVPEVAVVAESEAGEFMITRSVPGVPLQARGGSQGSMGALLREALRQLQAVAIADCPFDSGVAVRLDELQYLIAHDLCADDVDLEQWPDLPTPGKLLAHLQATRPIEDKVFSHGDLCDSNVFVDAHDQLHFIDLGRGGIADRWLDIAFAHRNLREEVSPAAAAQLLQALGEPDASAKRLFFEQLDELF</sequence>
<evidence type="ECO:0000256" key="12">
    <source>
        <dbReference type="PIRSR" id="PIRSR000706-2"/>
    </source>
</evidence>
<reference evidence="14 15" key="1">
    <citation type="journal article" date="2015" name="Mol. Plant Microbe Interact.">
        <title>Comparative Genomic Analysis of Pseudomonas chlororaphis PCL1606 Reveals New Insight into Antifungal Compounds Involved in Biocontrol.</title>
        <authorList>
            <person name="Calderon C.E."/>
            <person name="Ramos C."/>
            <person name="de Vicente A."/>
            <person name="Cazorla F.M."/>
        </authorList>
    </citation>
    <scope>NUCLEOTIDE SEQUENCE [LARGE SCALE GENOMIC DNA]</scope>
    <source>
        <strain evidence="14 15">PCL1606</strain>
    </source>
</reference>
<evidence type="ECO:0000256" key="8">
    <source>
        <dbReference type="ARBA" id="ARBA00023251"/>
    </source>
</evidence>
<keyword evidence="8 10" id="KW-0046">Antibiotic resistance</keyword>
<dbReference type="GO" id="GO:0046677">
    <property type="term" value="P:response to antibiotic"/>
    <property type="evidence" value="ECO:0007669"/>
    <property type="project" value="UniProtKB-KW"/>
</dbReference>
<comment type="similarity">
    <text evidence="1 10">Belongs to the aminoglycoside phosphotransferase family.</text>
</comment>
<dbReference type="Proteomes" id="UP000032748">
    <property type="component" value="Chromosome"/>
</dbReference>
<keyword evidence="4 10" id="KW-0808">Transferase</keyword>
<dbReference type="GO" id="GO:0005524">
    <property type="term" value="F:ATP binding"/>
    <property type="evidence" value="ECO:0007669"/>
    <property type="project" value="UniProtKB-KW"/>
</dbReference>
<evidence type="ECO:0000256" key="11">
    <source>
        <dbReference type="PIRSR" id="PIRSR000706-1"/>
    </source>
</evidence>
<dbReference type="NCBIfam" id="NF033068">
    <property type="entry name" value="APH_3p"/>
    <property type="match status" value="1"/>
</dbReference>
<keyword evidence="5 10" id="KW-0547">Nucleotide-binding</keyword>
<keyword evidence="6 10" id="KW-0418">Kinase</keyword>
<dbReference type="GO" id="GO:0008910">
    <property type="term" value="F:kanamycin kinase activity"/>
    <property type="evidence" value="ECO:0007669"/>
    <property type="project" value="UniProtKB-EC"/>
</dbReference>
<name>A0A0D5XZW5_9PSED</name>
<accession>A0A0D5XZW5</accession>
<dbReference type="InterPro" id="IPR011009">
    <property type="entry name" value="Kinase-like_dom_sf"/>
</dbReference>
<evidence type="ECO:0000259" key="13">
    <source>
        <dbReference type="Pfam" id="PF01636"/>
    </source>
</evidence>
<dbReference type="EC" id="2.7.1.95" evidence="2"/>
<dbReference type="KEGG" id="pcz:PCL1606_28990"/>
<dbReference type="RefSeq" id="WP_218187719.1">
    <property type="nucleotide sequence ID" value="NZ_CP011110.1"/>
</dbReference>
<dbReference type="EMBL" id="CP011110">
    <property type="protein sequence ID" value="AKA24350.1"/>
    <property type="molecule type" value="Genomic_DNA"/>
</dbReference>
<feature type="active site" description="Proton acceptor" evidence="11">
    <location>
        <position position="187"/>
    </location>
</feature>
<evidence type="ECO:0000256" key="4">
    <source>
        <dbReference type="ARBA" id="ARBA00022679"/>
    </source>
</evidence>
<evidence type="ECO:0000256" key="6">
    <source>
        <dbReference type="ARBA" id="ARBA00022777"/>
    </source>
</evidence>
<evidence type="ECO:0000256" key="3">
    <source>
        <dbReference type="ARBA" id="ARBA00017903"/>
    </source>
</evidence>
<evidence type="ECO:0000256" key="9">
    <source>
        <dbReference type="ARBA" id="ARBA00048925"/>
    </source>
</evidence>
<proteinExistence type="inferred from homology"/>
<evidence type="ECO:0000256" key="7">
    <source>
        <dbReference type="ARBA" id="ARBA00022840"/>
    </source>
</evidence>
<dbReference type="InterPro" id="IPR024165">
    <property type="entry name" value="Kan/Strep_kinase"/>
</dbReference>
<dbReference type="PATRIC" id="fig|587753.10.peg.2891"/>
<evidence type="ECO:0000256" key="1">
    <source>
        <dbReference type="ARBA" id="ARBA00006219"/>
    </source>
</evidence>
<gene>
    <name evidence="14" type="ORF">PCL1606_28990</name>
</gene>
<keyword evidence="12" id="KW-0460">Magnesium</keyword>
<protein>
    <recommendedName>
        <fullName evidence="3">Aminoglycoside 3'-phosphotransferase</fullName>
        <ecNumber evidence="2">2.7.1.95</ecNumber>
    </recommendedName>
</protein>
<dbReference type="Gene3D" id="3.30.200.20">
    <property type="entry name" value="Phosphorylase Kinase, domain 1"/>
    <property type="match status" value="1"/>
</dbReference>
<dbReference type="AlphaFoldDB" id="A0A0D5XZW5"/>
<dbReference type="Pfam" id="PF01636">
    <property type="entry name" value="APH"/>
    <property type="match status" value="1"/>
</dbReference>
<dbReference type="InterPro" id="IPR002575">
    <property type="entry name" value="Aminoglycoside_PTrfase"/>
</dbReference>
<feature type="binding site" evidence="12">
    <location>
        <position position="205"/>
    </location>
    <ligand>
        <name>Mg(2+)</name>
        <dbReference type="ChEBI" id="CHEBI:18420"/>
    </ligand>
</feature>
<evidence type="ECO:0000313" key="14">
    <source>
        <dbReference type="EMBL" id="AKA24350.1"/>
    </source>
</evidence>
<dbReference type="Gene3D" id="3.90.1200.10">
    <property type="match status" value="1"/>
</dbReference>
<evidence type="ECO:0000256" key="2">
    <source>
        <dbReference type="ARBA" id="ARBA00012193"/>
    </source>
</evidence>
<comment type="catalytic activity">
    <reaction evidence="9">
        <text>kanamycin A + ATP = kanamycin 3'-phosphate + ADP + H(+)</text>
        <dbReference type="Rhea" id="RHEA:24256"/>
        <dbReference type="ChEBI" id="CHEBI:15378"/>
        <dbReference type="ChEBI" id="CHEBI:30616"/>
        <dbReference type="ChEBI" id="CHEBI:57909"/>
        <dbReference type="ChEBI" id="CHEBI:58214"/>
        <dbReference type="ChEBI" id="CHEBI:456216"/>
        <dbReference type="EC" id="2.7.1.95"/>
    </reaction>
</comment>
<dbReference type="GO" id="GO:0046872">
    <property type="term" value="F:metal ion binding"/>
    <property type="evidence" value="ECO:0007669"/>
    <property type="project" value="UniProtKB-KW"/>
</dbReference>
<feature type="domain" description="Aminoglycoside phosphotransferase" evidence="13">
    <location>
        <begin position="31"/>
        <end position="245"/>
    </location>
</feature>
<keyword evidence="7 10" id="KW-0067">ATP-binding</keyword>
<dbReference type="SUPFAM" id="SSF56112">
    <property type="entry name" value="Protein kinase-like (PK-like)"/>
    <property type="match status" value="1"/>
</dbReference>
<feature type="binding site" evidence="12">
    <location>
        <position position="192"/>
    </location>
    <ligand>
        <name>Mg(2+)</name>
        <dbReference type="ChEBI" id="CHEBI:18420"/>
    </ligand>
</feature>
<dbReference type="PIRSF" id="PIRSF000706">
    <property type="entry name" value="Kanamycin_kin"/>
    <property type="match status" value="1"/>
</dbReference>
<keyword evidence="12" id="KW-0479">Metal-binding</keyword>